<dbReference type="Gene3D" id="3.40.50.2000">
    <property type="entry name" value="Glycogen Phosphorylase B"/>
    <property type="match status" value="2"/>
</dbReference>
<name>A0A1C7E7U7_9BACL</name>
<dbReference type="PANTHER" id="PTHR12526:SF630">
    <property type="entry name" value="GLYCOSYLTRANSFERASE"/>
    <property type="match status" value="1"/>
</dbReference>
<proteinExistence type="predicted"/>
<dbReference type="SUPFAM" id="SSF53756">
    <property type="entry name" value="UDP-Glycosyltransferase/glycogen phosphorylase"/>
    <property type="match status" value="1"/>
</dbReference>
<dbReference type="CDD" id="cd03808">
    <property type="entry name" value="GT4_CapM-like"/>
    <property type="match status" value="1"/>
</dbReference>
<dbReference type="GO" id="GO:0016757">
    <property type="term" value="F:glycosyltransferase activity"/>
    <property type="evidence" value="ECO:0007669"/>
    <property type="project" value="InterPro"/>
</dbReference>
<accession>A0A1C7E7U7</accession>
<dbReference type="InterPro" id="IPR001296">
    <property type="entry name" value="Glyco_trans_1"/>
</dbReference>
<gene>
    <name evidence="3" type="ORF">BBI15_07520</name>
</gene>
<dbReference type="Pfam" id="PF00534">
    <property type="entry name" value="Glycos_transf_1"/>
    <property type="match status" value="1"/>
</dbReference>
<dbReference type="Pfam" id="PF13477">
    <property type="entry name" value="Glyco_trans_4_2"/>
    <property type="match status" value="1"/>
</dbReference>
<dbReference type="InterPro" id="IPR028098">
    <property type="entry name" value="Glyco_trans_4-like_N"/>
</dbReference>
<dbReference type="STRING" id="1038856.BBI15_07520"/>
<evidence type="ECO:0000313" key="4">
    <source>
        <dbReference type="Proteomes" id="UP000092650"/>
    </source>
</evidence>
<keyword evidence="4" id="KW-1185">Reference proteome</keyword>
<evidence type="ECO:0000313" key="3">
    <source>
        <dbReference type="EMBL" id="ANU20073.1"/>
    </source>
</evidence>
<reference evidence="3" key="1">
    <citation type="submission" date="2016-10" db="EMBL/GenBank/DDBJ databases">
        <authorList>
            <person name="See-Too W.S."/>
        </authorList>
    </citation>
    <scope>NUCLEOTIDE SEQUENCE [LARGE SCALE GENOMIC DNA]</scope>
    <source>
        <strain evidence="3">DSM 23997</strain>
    </source>
</reference>
<dbReference type="PANTHER" id="PTHR12526">
    <property type="entry name" value="GLYCOSYLTRANSFERASE"/>
    <property type="match status" value="1"/>
</dbReference>
<feature type="domain" description="Glycosyl transferase family 1" evidence="1">
    <location>
        <begin position="195"/>
        <end position="362"/>
    </location>
</feature>
<feature type="domain" description="Glycosyltransferase subfamily 4-like N-terminal" evidence="2">
    <location>
        <begin position="25"/>
        <end position="148"/>
    </location>
</feature>
<dbReference type="AlphaFoldDB" id="A0A1C7E7U7"/>
<organism evidence="3 4">
    <name type="scientific">Planococcus plakortidis</name>
    <dbReference type="NCBI Taxonomy" id="1038856"/>
    <lineage>
        <taxon>Bacteria</taxon>
        <taxon>Bacillati</taxon>
        <taxon>Bacillota</taxon>
        <taxon>Bacilli</taxon>
        <taxon>Bacillales</taxon>
        <taxon>Caryophanaceae</taxon>
        <taxon>Planococcus</taxon>
    </lineage>
</organism>
<sequence length="395" mass="45255">METVNSRPVKILQVCAIDFSVDRLLKPLIKESMKQGYEVHNACADTGLFQQLKAEGLTMINMPIERKISPISNLKTIRAFASLMKKEKYDIVHVHTPVAALLARVAAKMVGQKNVVYTAHGFYFHDDMSPKVYKMFYEIEKHAARRMTDWLLLQSIEDYQLAINDRFCSKERTIHLSNGVDIWTKFNREIVEVSTLRKEVGIAEQDIVFTFIGRLVREKGVFELLHAFNRLHKENPKVKLVLIGGLLDSERDQESFAELQKLLASPGVLHLGFRNDTAELLSISDAFVLPSHREGLPRSIIEAMGMNLPIIASNIRGCREEVFPNRNGFLFEKENIEELYNSMKMMADDGDLRKSFSKESRKIAEELFDEQKVLAKQIELFNTLTEEVGLYEKTV</sequence>
<dbReference type="KEGG" id="ppla:BBI15_07520"/>
<dbReference type="OrthoDB" id="9806653at2"/>
<dbReference type="RefSeq" id="WP_068869823.1">
    <property type="nucleotide sequence ID" value="NZ_CP016539.2"/>
</dbReference>
<dbReference type="Proteomes" id="UP000092650">
    <property type="component" value="Chromosome"/>
</dbReference>
<evidence type="ECO:0008006" key="5">
    <source>
        <dbReference type="Google" id="ProtNLM"/>
    </source>
</evidence>
<evidence type="ECO:0000259" key="2">
    <source>
        <dbReference type="Pfam" id="PF13477"/>
    </source>
</evidence>
<dbReference type="EMBL" id="CP016539">
    <property type="protein sequence ID" value="ANU20073.1"/>
    <property type="molecule type" value="Genomic_DNA"/>
</dbReference>
<evidence type="ECO:0000259" key="1">
    <source>
        <dbReference type="Pfam" id="PF00534"/>
    </source>
</evidence>
<protein>
    <recommendedName>
        <fullName evidence="5">Glycosyltransferase family 1 protein</fullName>
    </recommendedName>
</protein>